<feature type="region of interest" description="Disordered" evidence="1">
    <location>
        <begin position="171"/>
        <end position="241"/>
    </location>
</feature>
<accession>A0A1M2VLC8</accession>
<feature type="compositionally biased region" description="Low complexity" evidence="1">
    <location>
        <begin position="214"/>
        <end position="227"/>
    </location>
</feature>
<evidence type="ECO:0000313" key="2">
    <source>
        <dbReference type="EMBL" id="OJT08378.1"/>
    </source>
</evidence>
<dbReference type="OMA" id="REYMRWD"/>
<dbReference type="STRING" id="154538.A0A1M2VLC8"/>
<sequence>MASPRLFFSPNSPCYAIIRMDPIAMVKKLDDPEAMDAARAMTPRPYVVFLNHEPELPFPNKPWYRYTINVIAPSLREEDATKRIAADMCIPIHPNNAHPTGRDPLRPDKLFPYTNCYHWSGVDMEIRVLARPEEFDQNQAVALPPREYMRWDELQFEDVLRMMSPEGSLLDADVQEEPSPPPAEPSSRPLALLDTEPGLSAPVGPHHLSPENHSSMPPSRTSSRSLSGGFDSRSTVSEESDLDSVDRIMAMDIFTGPNQDLDLLPLCELWLDMASVLKEEEIPNPTGLLEERDEIVR</sequence>
<dbReference type="AlphaFoldDB" id="A0A1M2VLC8"/>
<proteinExistence type="predicted"/>
<organism evidence="2 3">
    <name type="scientific">Trametes pubescens</name>
    <name type="common">White-rot fungus</name>
    <dbReference type="NCBI Taxonomy" id="154538"/>
    <lineage>
        <taxon>Eukaryota</taxon>
        <taxon>Fungi</taxon>
        <taxon>Dikarya</taxon>
        <taxon>Basidiomycota</taxon>
        <taxon>Agaricomycotina</taxon>
        <taxon>Agaricomycetes</taxon>
        <taxon>Polyporales</taxon>
        <taxon>Polyporaceae</taxon>
        <taxon>Trametes</taxon>
    </lineage>
</organism>
<keyword evidence="3" id="KW-1185">Reference proteome</keyword>
<dbReference type="EMBL" id="MNAD01001045">
    <property type="protein sequence ID" value="OJT08378.1"/>
    <property type="molecule type" value="Genomic_DNA"/>
</dbReference>
<protein>
    <submittedName>
        <fullName evidence="2">Uncharacterized protein</fullName>
    </submittedName>
</protein>
<dbReference type="OrthoDB" id="2930792at2759"/>
<name>A0A1M2VLC8_TRAPU</name>
<comment type="caution">
    <text evidence="2">The sequence shown here is derived from an EMBL/GenBank/DDBJ whole genome shotgun (WGS) entry which is preliminary data.</text>
</comment>
<gene>
    <name evidence="2" type="ORF">TRAPUB_717</name>
</gene>
<evidence type="ECO:0000256" key="1">
    <source>
        <dbReference type="SAM" id="MobiDB-lite"/>
    </source>
</evidence>
<evidence type="ECO:0000313" key="3">
    <source>
        <dbReference type="Proteomes" id="UP000184267"/>
    </source>
</evidence>
<reference evidence="2 3" key="1">
    <citation type="submission" date="2016-10" db="EMBL/GenBank/DDBJ databases">
        <title>Genome sequence of the basidiomycete white-rot fungus Trametes pubescens.</title>
        <authorList>
            <person name="Makela M.R."/>
            <person name="Granchi Z."/>
            <person name="Peng M."/>
            <person name="De Vries R.P."/>
            <person name="Grigoriev I."/>
            <person name="Riley R."/>
            <person name="Hilden K."/>
        </authorList>
    </citation>
    <scope>NUCLEOTIDE SEQUENCE [LARGE SCALE GENOMIC DNA]</scope>
    <source>
        <strain evidence="2 3">FBCC735</strain>
    </source>
</reference>
<dbReference type="Proteomes" id="UP000184267">
    <property type="component" value="Unassembled WGS sequence"/>
</dbReference>